<evidence type="ECO:0000313" key="1">
    <source>
        <dbReference type="EMBL" id="MFK4754566.1"/>
    </source>
</evidence>
<gene>
    <name evidence="1" type="ORF">WG929_19350</name>
</gene>
<dbReference type="EMBL" id="JBBKTX010000034">
    <property type="protein sequence ID" value="MFK4754566.1"/>
    <property type="molecule type" value="Genomic_DNA"/>
</dbReference>
<proteinExistence type="predicted"/>
<name>A0ABW8NNW5_9GAMM</name>
<dbReference type="RefSeq" id="WP_416207407.1">
    <property type="nucleotide sequence ID" value="NZ_JBBKTX010000034.1"/>
</dbReference>
<sequence>MRERPFSLSFLHHSGIAALIVITLMLNGSQNTAGYWRAWNSKRDNWQVNQWPNCQITQHHQQDDQQQCRQQWRQLLTAAMDYNREVNAMPGWLWRAWLYPELPRCVRIPTHLTPAQAQLSAATVLRPCPRDQRQDS</sequence>
<accession>A0ABW8NNW5</accession>
<reference evidence="1 2" key="1">
    <citation type="submission" date="2024-03" db="EMBL/GenBank/DDBJ databases">
        <title>High-quality draft genome sequence of Oceanobacter sp. wDCs-4.</title>
        <authorList>
            <person name="Dong C."/>
        </authorList>
    </citation>
    <scope>NUCLEOTIDE SEQUENCE [LARGE SCALE GENOMIC DNA]</scope>
    <source>
        <strain evidence="2">wDCs-4</strain>
    </source>
</reference>
<dbReference type="Proteomes" id="UP001620597">
    <property type="component" value="Unassembled WGS sequence"/>
</dbReference>
<evidence type="ECO:0000313" key="2">
    <source>
        <dbReference type="Proteomes" id="UP001620597"/>
    </source>
</evidence>
<keyword evidence="2" id="KW-1185">Reference proteome</keyword>
<comment type="caution">
    <text evidence="1">The sequence shown here is derived from an EMBL/GenBank/DDBJ whole genome shotgun (WGS) entry which is preliminary data.</text>
</comment>
<organism evidence="1 2">
    <name type="scientific">Oceanobacter antarcticus</name>
    <dbReference type="NCBI Taxonomy" id="3133425"/>
    <lineage>
        <taxon>Bacteria</taxon>
        <taxon>Pseudomonadati</taxon>
        <taxon>Pseudomonadota</taxon>
        <taxon>Gammaproteobacteria</taxon>
        <taxon>Oceanospirillales</taxon>
        <taxon>Oceanospirillaceae</taxon>
        <taxon>Oceanobacter</taxon>
    </lineage>
</organism>
<protein>
    <submittedName>
        <fullName evidence="1">Uncharacterized protein</fullName>
    </submittedName>
</protein>